<proteinExistence type="inferred from homology"/>
<keyword evidence="6 11" id="KW-0798">TonB box</keyword>
<evidence type="ECO:0000259" key="13">
    <source>
        <dbReference type="Pfam" id="PF07715"/>
    </source>
</evidence>
<evidence type="ECO:0000256" key="10">
    <source>
        <dbReference type="PROSITE-ProRule" id="PRU01360"/>
    </source>
</evidence>
<dbReference type="GO" id="GO:0015344">
    <property type="term" value="F:siderophore uptake transmembrane transporter activity"/>
    <property type="evidence" value="ECO:0007669"/>
    <property type="project" value="TreeGrafter"/>
</dbReference>
<dbReference type="CDD" id="cd01347">
    <property type="entry name" value="ligand_gated_channel"/>
    <property type="match status" value="1"/>
</dbReference>
<evidence type="ECO:0000256" key="2">
    <source>
        <dbReference type="ARBA" id="ARBA00022448"/>
    </source>
</evidence>
<dbReference type="InterPro" id="IPR036942">
    <property type="entry name" value="Beta-barrel_TonB_sf"/>
</dbReference>
<keyword evidence="5" id="KW-0732">Signal</keyword>
<evidence type="ECO:0000259" key="12">
    <source>
        <dbReference type="Pfam" id="PF00593"/>
    </source>
</evidence>
<dbReference type="Pfam" id="PF00593">
    <property type="entry name" value="TonB_dep_Rec_b-barrel"/>
    <property type="match status" value="1"/>
</dbReference>
<evidence type="ECO:0000256" key="1">
    <source>
        <dbReference type="ARBA" id="ARBA00004571"/>
    </source>
</evidence>
<dbReference type="PANTHER" id="PTHR30069">
    <property type="entry name" value="TONB-DEPENDENT OUTER MEMBRANE RECEPTOR"/>
    <property type="match status" value="1"/>
</dbReference>
<keyword evidence="2 10" id="KW-0813">Transport</keyword>
<dbReference type="SUPFAM" id="SSF56935">
    <property type="entry name" value="Porins"/>
    <property type="match status" value="1"/>
</dbReference>
<keyword evidence="15" id="KW-1185">Reference proteome</keyword>
<feature type="domain" description="TonB-dependent receptor-like beta-barrel" evidence="12">
    <location>
        <begin position="240"/>
        <end position="656"/>
    </location>
</feature>
<dbReference type="GO" id="GO:0044718">
    <property type="term" value="P:siderophore transmembrane transport"/>
    <property type="evidence" value="ECO:0007669"/>
    <property type="project" value="TreeGrafter"/>
</dbReference>
<reference evidence="14 15" key="1">
    <citation type="submission" date="2015-10" db="EMBL/GenBank/DDBJ databases">
        <authorList>
            <person name="Gilbert D.G."/>
        </authorList>
    </citation>
    <scope>NUCLEOTIDE SEQUENCE [LARGE SCALE GENOMIC DNA]</scope>
    <source>
        <strain evidence="14">COMA1</strain>
    </source>
</reference>
<accession>A0A0S4LSC1</accession>
<gene>
    <name evidence="14" type="ORF">COMA1_60162</name>
</gene>
<organism evidence="14 15">
    <name type="scientific">Candidatus Nitrospira nitrosa</name>
    <dbReference type="NCBI Taxonomy" id="1742972"/>
    <lineage>
        <taxon>Bacteria</taxon>
        <taxon>Pseudomonadati</taxon>
        <taxon>Nitrospirota</taxon>
        <taxon>Nitrospiria</taxon>
        <taxon>Nitrospirales</taxon>
        <taxon>Nitrospiraceae</taxon>
        <taxon>Nitrospira</taxon>
    </lineage>
</organism>
<name>A0A0S4LSC1_9BACT</name>
<dbReference type="InterPro" id="IPR037066">
    <property type="entry name" value="Plug_dom_sf"/>
</dbReference>
<evidence type="ECO:0000256" key="8">
    <source>
        <dbReference type="ARBA" id="ARBA00023170"/>
    </source>
</evidence>
<evidence type="ECO:0000313" key="14">
    <source>
        <dbReference type="EMBL" id="CUS38932.1"/>
    </source>
</evidence>
<evidence type="ECO:0000256" key="3">
    <source>
        <dbReference type="ARBA" id="ARBA00022452"/>
    </source>
</evidence>
<dbReference type="InterPro" id="IPR012910">
    <property type="entry name" value="Plug_dom"/>
</dbReference>
<evidence type="ECO:0000256" key="7">
    <source>
        <dbReference type="ARBA" id="ARBA00023136"/>
    </source>
</evidence>
<keyword evidence="3 10" id="KW-1134">Transmembrane beta strand</keyword>
<dbReference type="RefSeq" id="WP_090751010.1">
    <property type="nucleotide sequence ID" value="NZ_CZQA01000012.1"/>
</dbReference>
<evidence type="ECO:0000256" key="6">
    <source>
        <dbReference type="ARBA" id="ARBA00023077"/>
    </source>
</evidence>
<evidence type="ECO:0000313" key="15">
    <source>
        <dbReference type="Proteomes" id="UP000199032"/>
    </source>
</evidence>
<dbReference type="Gene3D" id="2.40.170.20">
    <property type="entry name" value="TonB-dependent receptor, beta-barrel domain"/>
    <property type="match status" value="1"/>
</dbReference>
<evidence type="ECO:0000256" key="9">
    <source>
        <dbReference type="ARBA" id="ARBA00023237"/>
    </source>
</evidence>
<dbReference type="InterPro" id="IPR000531">
    <property type="entry name" value="Beta-barrel_TonB"/>
</dbReference>
<comment type="subcellular location">
    <subcellularLocation>
        <location evidence="1 10">Cell outer membrane</location>
        <topology evidence="1 10">Multi-pass membrane protein</topology>
    </subcellularLocation>
</comment>
<evidence type="ECO:0000256" key="5">
    <source>
        <dbReference type="ARBA" id="ARBA00022729"/>
    </source>
</evidence>
<dbReference type="Proteomes" id="UP000199032">
    <property type="component" value="Unassembled WGS sequence"/>
</dbReference>
<feature type="domain" description="TonB-dependent receptor plug" evidence="13">
    <location>
        <begin position="72"/>
        <end position="179"/>
    </location>
</feature>
<dbReference type="Pfam" id="PF07715">
    <property type="entry name" value="Plug"/>
    <property type="match status" value="1"/>
</dbReference>
<keyword evidence="7 10" id="KW-0472">Membrane</keyword>
<dbReference type="GO" id="GO:0009279">
    <property type="term" value="C:cell outer membrane"/>
    <property type="evidence" value="ECO:0007669"/>
    <property type="project" value="UniProtKB-SubCell"/>
</dbReference>
<dbReference type="AlphaFoldDB" id="A0A0S4LSC1"/>
<keyword evidence="8 14" id="KW-0675">Receptor</keyword>
<comment type="similarity">
    <text evidence="10 11">Belongs to the TonB-dependent receptor family.</text>
</comment>
<keyword evidence="4 10" id="KW-0812">Transmembrane</keyword>
<dbReference type="InterPro" id="IPR039426">
    <property type="entry name" value="TonB-dep_rcpt-like"/>
</dbReference>
<dbReference type="PANTHER" id="PTHR30069:SF29">
    <property type="entry name" value="HEMOGLOBIN AND HEMOGLOBIN-HAPTOGLOBIN-BINDING PROTEIN 1-RELATED"/>
    <property type="match status" value="1"/>
</dbReference>
<dbReference type="OrthoDB" id="183532at2"/>
<protein>
    <submittedName>
        <fullName evidence="14">TonB-dependent receptor plug</fullName>
    </submittedName>
</protein>
<keyword evidence="9 10" id="KW-0998">Cell outer membrane</keyword>
<dbReference type="Gene3D" id="2.170.130.10">
    <property type="entry name" value="TonB-dependent receptor, plug domain"/>
    <property type="match status" value="1"/>
</dbReference>
<dbReference type="PROSITE" id="PS52016">
    <property type="entry name" value="TONB_DEPENDENT_REC_3"/>
    <property type="match status" value="1"/>
</dbReference>
<evidence type="ECO:0000256" key="11">
    <source>
        <dbReference type="RuleBase" id="RU003357"/>
    </source>
</evidence>
<dbReference type="STRING" id="1742972.COMA1_60162"/>
<evidence type="ECO:0000256" key="4">
    <source>
        <dbReference type="ARBA" id="ARBA00022692"/>
    </source>
</evidence>
<sequence length="688" mass="76918">MLQRGRARLLPIHILVVCLTGLIRLQLSSDVSFAANADPVQNTPPELTALSLEELMKVEVTSVSKQAQPLFQAAAAVFVISQEDIRRSGVTTIPEALRMAPGIQVARLDTHRWAISSRGFNGEFANKLLVLIDGRTVYSPLFSGVFWDAQDTVLEDLDRIEVIRGPGASLWGANAVNGVINIITKRAKDTQGLLAVVGGGTEERAFTMLRYGASMGEHTHARLYGKFADRDEFVRSDGSPGGDDWRNGRGGFRLDHDLSPHDTLTIQGDYYRGTEGFGFTEPLLTTPYSRSIRDRWSYSGGNVLSRWKHTFSDSSSLLVQTYYDRTERESRLFTERRDTFDIDLQHSFAWGNAHHAIWGLGYRFTNDHIVDSTTIRTNPTNRGLNLFNGFIQDEFTIIPKTLALTAGTKIEHNDFTGWVVQPSGRLRWTPIQTLMFWGAISHAIRTPSRAEENSTLDQTALPPNALFPGSPVALTTFGGQPGFRNESLVAYEIGARFQPLETWSIDITAFYNRYDRLRSIEPSTSSLATSPLPPHLLIPFVANNKLAAETHGVELSSEWHPIDWWHLRATYSYLRIQMITGTSLDPTGRNANGESPQHQASLRSLIQLPGNLELDLWGRFVDRLPTLNIPAYVSLDTRLGWKPTKSLDVSIVGQNLLESRRPEFTSAFVAQSGTEVQRGAYVKLTWRY</sequence>
<dbReference type="EMBL" id="CZQA01000012">
    <property type="protein sequence ID" value="CUS38932.1"/>
    <property type="molecule type" value="Genomic_DNA"/>
</dbReference>